<protein>
    <submittedName>
        <fullName evidence="2">Threonylcarbamoyl-AMP synthase</fullName>
    </submittedName>
</protein>
<dbReference type="Proteomes" id="UP000325755">
    <property type="component" value="Chromosome"/>
</dbReference>
<gene>
    <name evidence="2" type="ORF">F6R98_13455</name>
</gene>
<dbReference type="OrthoDB" id="9781656at2"/>
<reference evidence="2 3" key="1">
    <citation type="submission" date="2019-09" db="EMBL/GenBank/DDBJ databases">
        <title>Ecophysiology of the spiral-shaped methanotroph Methylospira mobilis as revealed by the complete genome sequence.</title>
        <authorList>
            <person name="Oshkin I.Y."/>
            <person name="Dedysh S.N."/>
            <person name="Miroshnikov K."/>
            <person name="Danilova O.V."/>
            <person name="Hakobyan A."/>
            <person name="Liesack W."/>
        </authorList>
    </citation>
    <scope>NUCLEOTIDE SEQUENCE [LARGE SCALE GENOMIC DNA]</scope>
    <source>
        <strain evidence="2 3">Shm1</strain>
    </source>
</reference>
<sequence>MSQYFEIHPKNPQPRVIQRAVDVVRAGGLIVYPTDSAYALGCQIGNKHAQDRILQIRALESDHQFSLVCADISEAATFAKIGNEAFRFIKSITPGPFTFILNATREVPRRLVHPKRKNIGIRLPDNEISRLLVAELGEPLLSSTLLMAGDEDALSDPETIRERLDKDVDLIMDVGVIPYAPTTVIGLTGDFPEILRQGKGIVPALKN</sequence>
<dbReference type="InParanoid" id="A0A5Q0BI43"/>
<keyword evidence="3" id="KW-1185">Reference proteome</keyword>
<dbReference type="InterPro" id="IPR006070">
    <property type="entry name" value="Sua5-like_dom"/>
</dbReference>
<dbReference type="Pfam" id="PF01300">
    <property type="entry name" value="Sua5_yciO_yrdC"/>
    <property type="match status" value="1"/>
</dbReference>
<dbReference type="InterPro" id="IPR052532">
    <property type="entry name" value="SUA5_domain"/>
</dbReference>
<dbReference type="FunCoup" id="A0A5Q0BI43">
    <property type="interactions" value="495"/>
</dbReference>
<organism evidence="2 3">
    <name type="scientific">Candidatus Methylospira mobilis</name>
    <dbReference type="NCBI Taxonomy" id="1808979"/>
    <lineage>
        <taxon>Bacteria</taxon>
        <taxon>Pseudomonadati</taxon>
        <taxon>Pseudomonadota</taxon>
        <taxon>Gammaproteobacteria</taxon>
        <taxon>Methylococcales</taxon>
        <taxon>Methylococcaceae</taxon>
        <taxon>Candidatus Methylospira</taxon>
    </lineage>
</organism>
<dbReference type="GO" id="GO:0003725">
    <property type="term" value="F:double-stranded RNA binding"/>
    <property type="evidence" value="ECO:0007669"/>
    <property type="project" value="InterPro"/>
</dbReference>
<dbReference type="InterPro" id="IPR017945">
    <property type="entry name" value="DHBP_synth_RibB-like_a/b_dom"/>
</dbReference>
<dbReference type="NCBIfam" id="TIGR00057">
    <property type="entry name" value="L-threonylcarbamoyladenylate synthase"/>
    <property type="match status" value="1"/>
</dbReference>
<dbReference type="EMBL" id="CP044205">
    <property type="protein sequence ID" value="QFY43500.1"/>
    <property type="molecule type" value="Genomic_DNA"/>
</dbReference>
<accession>A0A5Q0BI43</accession>
<evidence type="ECO:0000259" key="1">
    <source>
        <dbReference type="PROSITE" id="PS51163"/>
    </source>
</evidence>
<evidence type="ECO:0000313" key="2">
    <source>
        <dbReference type="EMBL" id="QFY43500.1"/>
    </source>
</evidence>
<proteinExistence type="predicted"/>
<dbReference type="KEGG" id="mmob:F6R98_13455"/>
<name>A0A5Q0BI43_9GAMM</name>
<dbReference type="PROSITE" id="PS51163">
    <property type="entry name" value="YRDC"/>
    <property type="match status" value="1"/>
</dbReference>
<dbReference type="AlphaFoldDB" id="A0A5Q0BI43"/>
<dbReference type="Gene3D" id="3.90.870.10">
    <property type="entry name" value="DHBP synthase"/>
    <property type="match status" value="1"/>
</dbReference>
<dbReference type="RefSeq" id="WP_153249482.1">
    <property type="nucleotide sequence ID" value="NZ_CP044205.1"/>
</dbReference>
<dbReference type="SUPFAM" id="SSF55821">
    <property type="entry name" value="YrdC/RibB"/>
    <property type="match status" value="1"/>
</dbReference>
<dbReference type="PANTHER" id="PTHR42828:SF3">
    <property type="entry name" value="THREONYLCARBAMOYL-AMP SYNTHASE"/>
    <property type="match status" value="1"/>
</dbReference>
<evidence type="ECO:0000313" key="3">
    <source>
        <dbReference type="Proteomes" id="UP000325755"/>
    </source>
</evidence>
<feature type="domain" description="YrdC-like" evidence="1">
    <location>
        <begin position="14"/>
        <end position="200"/>
    </location>
</feature>
<dbReference type="PANTHER" id="PTHR42828">
    <property type="entry name" value="DHBP SYNTHASE RIBB-LIKE ALPHA/BETA DOMAIN-CONTAINING PROTEIN"/>
    <property type="match status" value="1"/>
</dbReference>